<reference evidence="8" key="1">
    <citation type="submission" date="2022-04" db="EMBL/GenBank/DDBJ databases">
        <title>Shinella lacus sp. nov., a novel member of the genus Shinella from water.</title>
        <authorList>
            <person name="Deng Y."/>
        </authorList>
    </citation>
    <scope>NUCLEOTIDE SEQUENCE</scope>
    <source>
        <strain evidence="8">JCM 31239</strain>
    </source>
</reference>
<dbReference type="PROSITE" id="PS00211">
    <property type="entry name" value="ABC_TRANSPORTER_1"/>
    <property type="match status" value="1"/>
</dbReference>
<dbReference type="GO" id="GO:0005524">
    <property type="term" value="F:ATP binding"/>
    <property type="evidence" value="ECO:0007669"/>
    <property type="project" value="UniProtKB-KW"/>
</dbReference>
<accession>A0ABT8XB53</accession>
<sequence length="265" mass="28226">MSVLAIENLSATLSGRRVVDGVSLTAGKGSFTGLIGPNGAGKSTFLRACLGLVPASGAIRLDGTDLSALRPAQRARHLAYLPQEREIAWAMSVEAVVALGRLPHHARFAAPSQRDKAATEAALTRMDLCAFRHRAVTSLSGGERARVLIARALAQETPVLFADEPLAGLDPQHQIALMRLFRELAAEGRIVVASMHDLTLAARWCDRLLLLEGGHAHAEGRPEDVLTARTLEDVYTVEAFIGTAAGGLIVQPVGLSQKKKEENHG</sequence>
<dbReference type="Gene3D" id="3.40.50.300">
    <property type="entry name" value="P-loop containing nucleotide triphosphate hydrolases"/>
    <property type="match status" value="1"/>
</dbReference>
<protein>
    <submittedName>
        <fullName evidence="8">ABC transporter ATP-binding protein</fullName>
    </submittedName>
</protein>
<evidence type="ECO:0000256" key="3">
    <source>
        <dbReference type="ARBA" id="ARBA00022741"/>
    </source>
</evidence>
<dbReference type="PANTHER" id="PTHR42794">
    <property type="entry name" value="HEMIN IMPORT ATP-BINDING PROTEIN HMUV"/>
    <property type="match status" value="1"/>
</dbReference>
<keyword evidence="9" id="KW-1185">Reference proteome</keyword>
<dbReference type="InterPro" id="IPR003593">
    <property type="entry name" value="AAA+_ATPase"/>
</dbReference>
<proteinExistence type="inferred from homology"/>
<dbReference type="SMART" id="SM00382">
    <property type="entry name" value="AAA"/>
    <property type="match status" value="1"/>
</dbReference>
<comment type="function">
    <text evidence="6">Part of the ABC transporter complex HmuTUV involved in hemin import. Responsible for energy coupling to the transport system.</text>
</comment>
<evidence type="ECO:0000256" key="4">
    <source>
        <dbReference type="ARBA" id="ARBA00022840"/>
    </source>
</evidence>
<dbReference type="Proteomes" id="UP001177080">
    <property type="component" value="Unassembled WGS sequence"/>
</dbReference>
<evidence type="ECO:0000256" key="2">
    <source>
        <dbReference type="ARBA" id="ARBA00022448"/>
    </source>
</evidence>
<gene>
    <name evidence="8" type="ORF">GB928_004740</name>
</gene>
<evidence type="ECO:0000256" key="5">
    <source>
        <dbReference type="ARBA" id="ARBA00022967"/>
    </source>
</evidence>
<comment type="similarity">
    <text evidence="1">Belongs to the ABC transporter superfamily.</text>
</comment>
<comment type="caution">
    <text evidence="8">The sequence shown here is derived from an EMBL/GenBank/DDBJ whole genome shotgun (WGS) entry which is preliminary data.</text>
</comment>
<feature type="domain" description="ABC transporter" evidence="7">
    <location>
        <begin position="4"/>
        <end position="238"/>
    </location>
</feature>
<organism evidence="8 9">
    <name type="scientific">Shinella curvata</name>
    <dbReference type="NCBI Taxonomy" id="1817964"/>
    <lineage>
        <taxon>Bacteria</taxon>
        <taxon>Pseudomonadati</taxon>
        <taxon>Pseudomonadota</taxon>
        <taxon>Alphaproteobacteria</taxon>
        <taxon>Hyphomicrobiales</taxon>
        <taxon>Rhizobiaceae</taxon>
        <taxon>Shinella</taxon>
    </lineage>
</organism>
<evidence type="ECO:0000259" key="7">
    <source>
        <dbReference type="PROSITE" id="PS50893"/>
    </source>
</evidence>
<keyword evidence="4 8" id="KW-0067">ATP-binding</keyword>
<dbReference type="InterPro" id="IPR017871">
    <property type="entry name" value="ABC_transporter-like_CS"/>
</dbReference>
<evidence type="ECO:0000256" key="6">
    <source>
        <dbReference type="ARBA" id="ARBA00037066"/>
    </source>
</evidence>
<keyword evidence="5" id="KW-1278">Translocase</keyword>
<name>A0ABT8XB53_9HYPH</name>
<dbReference type="RefSeq" id="WP_244762058.1">
    <property type="nucleotide sequence ID" value="NZ_JALJCJ010000004.1"/>
</dbReference>
<dbReference type="SUPFAM" id="SSF52540">
    <property type="entry name" value="P-loop containing nucleoside triphosphate hydrolases"/>
    <property type="match status" value="1"/>
</dbReference>
<evidence type="ECO:0000313" key="9">
    <source>
        <dbReference type="Proteomes" id="UP001177080"/>
    </source>
</evidence>
<evidence type="ECO:0000313" key="8">
    <source>
        <dbReference type="EMBL" id="MDO6120485.1"/>
    </source>
</evidence>
<dbReference type="EMBL" id="WHSC02000002">
    <property type="protein sequence ID" value="MDO6120485.1"/>
    <property type="molecule type" value="Genomic_DNA"/>
</dbReference>
<dbReference type="InterPro" id="IPR003439">
    <property type="entry name" value="ABC_transporter-like_ATP-bd"/>
</dbReference>
<dbReference type="InterPro" id="IPR027417">
    <property type="entry name" value="P-loop_NTPase"/>
</dbReference>
<dbReference type="PANTHER" id="PTHR42794:SF1">
    <property type="entry name" value="HEMIN IMPORT ATP-BINDING PROTEIN HMUV"/>
    <property type="match status" value="1"/>
</dbReference>
<dbReference type="PROSITE" id="PS50893">
    <property type="entry name" value="ABC_TRANSPORTER_2"/>
    <property type="match status" value="1"/>
</dbReference>
<dbReference type="CDD" id="cd03214">
    <property type="entry name" value="ABC_Iron-Siderophores_B12_Hemin"/>
    <property type="match status" value="1"/>
</dbReference>
<evidence type="ECO:0000256" key="1">
    <source>
        <dbReference type="ARBA" id="ARBA00005417"/>
    </source>
</evidence>
<keyword evidence="2" id="KW-0813">Transport</keyword>
<keyword evidence="3" id="KW-0547">Nucleotide-binding</keyword>
<dbReference type="Pfam" id="PF00005">
    <property type="entry name" value="ABC_tran"/>
    <property type="match status" value="1"/>
</dbReference>